<dbReference type="AlphaFoldDB" id="A0A2M4D383"/>
<organism evidence="2">
    <name type="scientific">Anopheles darlingi</name>
    <name type="common">Mosquito</name>
    <dbReference type="NCBI Taxonomy" id="43151"/>
    <lineage>
        <taxon>Eukaryota</taxon>
        <taxon>Metazoa</taxon>
        <taxon>Ecdysozoa</taxon>
        <taxon>Arthropoda</taxon>
        <taxon>Hexapoda</taxon>
        <taxon>Insecta</taxon>
        <taxon>Pterygota</taxon>
        <taxon>Neoptera</taxon>
        <taxon>Endopterygota</taxon>
        <taxon>Diptera</taxon>
        <taxon>Nematocera</taxon>
        <taxon>Culicoidea</taxon>
        <taxon>Culicidae</taxon>
        <taxon>Anophelinae</taxon>
        <taxon>Anopheles</taxon>
    </lineage>
</organism>
<keyword evidence="1" id="KW-0732">Signal</keyword>
<dbReference type="EMBL" id="GGFL01007829">
    <property type="protein sequence ID" value="MBW72007.1"/>
    <property type="molecule type" value="Transcribed_RNA"/>
</dbReference>
<feature type="signal peptide" evidence="1">
    <location>
        <begin position="1"/>
        <end position="23"/>
    </location>
</feature>
<feature type="chain" id="PRO_5014928261" evidence="1">
    <location>
        <begin position="24"/>
        <end position="80"/>
    </location>
</feature>
<evidence type="ECO:0000313" key="2">
    <source>
        <dbReference type="EMBL" id="MBW72007.1"/>
    </source>
</evidence>
<proteinExistence type="predicted"/>
<protein>
    <submittedName>
        <fullName evidence="2">Putative secreted protein</fullName>
    </submittedName>
</protein>
<name>A0A2M4D383_ANODA</name>
<reference evidence="2" key="1">
    <citation type="submission" date="2018-01" db="EMBL/GenBank/DDBJ databases">
        <title>An insight into the sialome of Amazonian anophelines.</title>
        <authorList>
            <person name="Ribeiro J.M."/>
            <person name="Scarpassa V."/>
            <person name="Calvo E."/>
        </authorList>
    </citation>
    <scope>NUCLEOTIDE SEQUENCE</scope>
</reference>
<evidence type="ECO:0000256" key="1">
    <source>
        <dbReference type="SAM" id="SignalP"/>
    </source>
</evidence>
<accession>A0A2M4D383</accession>
<sequence>MVIMFHPFCIVLGISLSLSVSHGGHHHQPFCLFEEICRNIYISNRNYTKTHRRHYYKALQGLHPWIFGERKEKPSTGCCC</sequence>